<feature type="compositionally biased region" description="Basic and acidic residues" evidence="1">
    <location>
        <begin position="876"/>
        <end position="896"/>
    </location>
</feature>
<dbReference type="Proteomes" id="UP000031513">
    <property type="component" value="Chromosome 1"/>
</dbReference>
<feature type="compositionally biased region" description="Basic and acidic residues" evidence="1">
    <location>
        <begin position="923"/>
        <end position="935"/>
    </location>
</feature>
<feature type="region of interest" description="Disordered" evidence="1">
    <location>
        <begin position="1342"/>
        <end position="1377"/>
    </location>
</feature>
<dbReference type="GeneID" id="7318471"/>
<feature type="region of interest" description="Disordered" evidence="1">
    <location>
        <begin position="1807"/>
        <end position="1839"/>
    </location>
</feature>
<feature type="compositionally biased region" description="Basic and acidic residues" evidence="1">
    <location>
        <begin position="612"/>
        <end position="648"/>
    </location>
</feature>
<feature type="compositionally biased region" description="Basic and acidic residues" evidence="1">
    <location>
        <begin position="757"/>
        <end position="771"/>
    </location>
</feature>
<dbReference type="EMBL" id="AM910983">
    <property type="protein sequence ID" value="CAA9986203.1"/>
    <property type="molecule type" value="Genomic_DNA"/>
</dbReference>
<gene>
    <name evidence="2" type="ORF">PKNH_0112200</name>
</gene>
<evidence type="ECO:0000313" key="3">
    <source>
        <dbReference type="Proteomes" id="UP000031513"/>
    </source>
</evidence>
<organism evidence="2 3">
    <name type="scientific">Plasmodium knowlesi (strain H)</name>
    <dbReference type="NCBI Taxonomy" id="5851"/>
    <lineage>
        <taxon>Eukaryota</taxon>
        <taxon>Sar</taxon>
        <taxon>Alveolata</taxon>
        <taxon>Apicomplexa</taxon>
        <taxon>Aconoidasida</taxon>
        <taxon>Haemosporida</taxon>
        <taxon>Plasmodiidae</taxon>
        <taxon>Plasmodium</taxon>
        <taxon>Plasmodium (Plasmodium)</taxon>
    </lineage>
</organism>
<feature type="compositionally biased region" description="Basic and acidic residues" evidence="1">
    <location>
        <begin position="903"/>
        <end position="916"/>
    </location>
</feature>
<feature type="region of interest" description="Disordered" evidence="1">
    <location>
        <begin position="1499"/>
        <end position="1574"/>
    </location>
</feature>
<feature type="compositionally biased region" description="Basic and acidic residues" evidence="1">
    <location>
        <begin position="1826"/>
        <end position="1839"/>
    </location>
</feature>
<feature type="region of interest" description="Disordered" evidence="1">
    <location>
        <begin position="612"/>
        <end position="662"/>
    </location>
</feature>
<feature type="region of interest" description="Disordered" evidence="1">
    <location>
        <begin position="872"/>
        <end position="964"/>
    </location>
</feature>
<feature type="compositionally biased region" description="Polar residues" evidence="1">
    <location>
        <begin position="1543"/>
        <end position="1557"/>
    </location>
</feature>
<dbReference type="OrthoDB" id="392851at2759"/>
<feature type="compositionally biased region" description="Polar residues" evidence="1">
    <location>
        <begin position="1564"/>
        <end position="1574"/>
    </location>
</feature>
<dbReference type="HOGENOM" id="CLU_232126_0_0_1"/>
<accession>B3KZ81</accession>
<name>B3KZ81_PLAKH</name>
<sequence length="2072" mass="238051">MGGYEVEGVEDSSVNGSRVGGEAPLEVGEVTITSGITGGSKNEEQNVQRGEIPQHVPLLATPSMDEEDKYEFLSYSNYFFLEEQNYVNTYFEVKNVLKNTNPTLESFFSYISLLSHVVYFDQVEEKKLLTSTDVENIKHILLKNEQSNITSYTVAYSCILLLLDVIKLSPHSGIKNYVYCQLAKNSKKIEDLFFPIYSFQKGKHMDHSYVVRKNEAIFISDFVTLNVINLLNGEDQLSRTYGFKLCFLFCQHLSGCNHLVHMVLRVIFKRINFDEFNLALRVLTRWTPFLSHDVLYHVVRGLYHSAMGRSTGREIPTPGKHIIGESSTEKGTIPVPTIGEDRPGSGTQIQTGECSEENIWEPHLGGKIRQRDMGGSPPNGLTDTNVDQAKKQNHTQRGKQSRREHKKGPILDNPFTFTIIMYLSKIANRMNHMVPYVSYFLFRKFWKMINNMFHEEEHLCTSEEVAITILRAYFHSTTVLSHQNEFLKILQIICIKFLLMVPQTELMKRRQLTYLALKSLLFLIKKNSIHIFPFVDDMSGKINTFNQRMNNFHFAYFFFVSTVREYELIEWLNRLPLCRGDSPALFMFVKIVYQFFKASSGKNYLTRSGKRGDNYLTRSDKKEGNYLTRSDKKEGNYLTRSDKKEGNYHPRTRKKGGPISPHLANHCKEENTSEGATTYTHANPVQINYLPILSRTHRDPFIQNFVCTMRDNLPVEMIQRKSYPEGDHKYTLDSAKGVGENLAPGTARDLLPIFPDKEIPSQREQKKRSNCENDNMDEEHKGQFCFTITLSDSAESVDSDDIGVRGVRDGSDAEEEHFAQENMSNLANLEENNRKRRVDLFFGKFVQLAKENEQSSDINVKNLDITLRIRGKGGRAGKEQEQSNKQEKEKHLKEDLEAAWEIHSSKEHTDQEEGKAVKRIHSRKESNAPSKREDGSLLNSRKTTTPYTEDQAEENSGESSLSDAISEISNDKNSPLKQNTIKDLLYEQVKTDKREKLGKEKIFLYCYKWLMKNKISLHSFMCEDKIKYFTSEESFFFQFKNAFLKKKKKNIYNRHYDRRGVNRAHDFGPVHHDSEGLSSGENIPDDSTLYKIMFIRLLLFLCRYSADSVSTKLCILKTLTILSKYIVCDEDVRDFLNLFNSFFQFFLHNNGDSNVDTPMEGVEKSAAIGETYHTSKNVYGIGRGAHMEDKSNFTNRGRSKYYTHIETHLNHADRLHAIRGIGGNITSSDMETRDETNFDLFLNDLLKHRLNDRPGESNNSSPYQQSAAFKSAMQTCLLSVATNLGNCTNEHLLNCLFQSFCSNEFVPFFHLLFTLRAEKMVHILKDPFFYLLIDGQDTEEDYSSRGKANDEYGVSSSQLTEEEKKTKKNTSPDIPVSRVKGDSRAYFLKRSKFFQTFNICQRENDHPASYHNVRHLFQLSLVSYGKGEEVSTVLRKKVYVFLSILNHIFPFKEKATPFWHAVRGTSQKKKKKKKKNICTGQVNLVGNVNQVWGKEKVTARGYSGDGSNRNSSNGSADGISDSNDINDSHDSDDSDDSNRSSDTPPSTCASSDGQLSSTERDNPSDCSSVSSMSNKSLRRKVHNMYIKLQHQEKVTSEENVQVANLKKNESSLFYLYRSGKYCMCAGFYKHGYAIFGKLFVLASSGDVKLWLKALLNYCNFFFRKRNKSYGDWKTFLSPIKYLLISEQCIKELRIFQQNFFLYGFFVKIQMNMYRAVEDVLTLVGDIRDEINFTLSYFVCNIERIMTALVETTLGILTLGGIKHLFAGLSKRVLFLYVVFLKSTFVLCSFLRHKVIPFLFLSPSSVVKAPSVDSHTDTIGSSSGESSDERNGNESFEWRGQRSGGHQAVFNIGNCTLHDLVHFYLNKRKVKRMRNNIFAKEVRETQGKNFPDVFDYIMTQWKVAASKFFFYEHVQKIKDLYHQFFRDGMVNKKKVLAFIKVYLEVVFRMDLPTPPRILSSVAVPYVTSSTYVYRSIKGKASCEVESLKCVGQLVSRKAAPVRDFHSCNVKLILKNKIIREVNVRSQGMNITYTAHIKMGEDEWKHFSIFLTPLDRKKRLLGQAKATVFYFKYV</sequence>
<feature type="compositionally biased region" description="Polar residues" evidence="1">
    <location>
        <begin position="937"/>
        <end position="948"/>
    </location>
</feature>
<keyword evidence="3" id="KW-1185">Reference proteome</keyword>
<dbReference type="KEGG" id="pkn:PKNH_0112200"/>
<evidence type="ECO:0000256" key="1">
    <source>
        <dbReference type="SAM" id="MobiDB-lite"/>
    </source>
</evidence>
<feature type="region of interest" description="Disordered" evidence="1">
    <location>
        <begin position="313"/>
        <end position="409"/>
    </location>
</feature>
<dbReference type="InParanoid" id="B3KZ81"/>
<feature type="region of interest" description="Disordered" evidence="1">
    <location>
        <begin position="757"/>
        <end position="776"/>
    </location>
</feature>
<dbReference type="PhylomeDB" id="B3KZ81"/>
<dbReference type="STRING" id="5851.B3KZ81"/>
<feature type="compositionally biased region" description="Low complexity" evidence="1">
    <location>
        <begin position="1500"/>
        <end position="1525"/>
    </location>
</feature>
<dbReference type="RefSeq" id="XP_002257613.1">
    <property type="nucleotide sequence ID" value="XM_002257577.1"/>
</dbReference>
<protein>
    <submittedName>
        <fullName evidence="2">Uncharacterized protein</fullName>
    </submittedName>
</protein>
<dbReference type="FunCoup" id="B3KZ81">
    <property type="interactions" value="745"/>
</dbReference>
<feature type="compositionally biased region" description="Basic residues" evidence="1">
    <location>
        <begin position="391"/>
        <end position="408"/>
    </location>
</feature>
<feature type="compositionally biased region" description="Basic and acidic residues" evidence="1">
    <location>
        <begin position="1526"/>
        <end position="1539"/>
    </location>
</feature>
<dbReference type="VEuPathDB" id="PlasmoDB:PKNH_0112200"/>
<evidence type="ECO:0000313" key="2">
    <source>
        <dbReference type="EMBL" id="CAA9986203.1"/>
    </source>
</evidence>
<dbReference type="OMA" id="FFFYEHV"/>
<proteinExistence type="predicted"/>
<feature type="region of interest" description="Disordered" evidence="1">
    <location>
        <begin position="1"/>
        <end position="21"/>
    </location>
</feature>
<reference evidence="2 3" key="1">
    <citation type="journal article" date="2008" name="Nature">
        <title>The genome of Plasmodium knowlesi strain H, a zoonotic malaria parasite with host range from monkey to man.</title>
        <authorList>
            <person name="Pain A."/>
            <person name="Boehme U."/>
            <person name="Berry A.E."/>
            <person name="Mungall K."/>
            <person name="Finn R."/>
            <person name="Jackson A.P."/>
            <person name="Mourier T."/>
            <person name="Mistry J."/>
            <person name="Pasini E.M."/>
            <person name="Aslett M."/>
            <person name="Balasubrammaniam S."/>
            <person name="Borgwardt K."/>
            <person name="Brooks K."/>
            <person name="Carret C."/>
            <person name="Carver T.J."/>
            <person name="Cherevach I."/>
            <person name="Chillingworth T."/>
            <person name="Clarke T.G."/>
            <person name="Galinski M.R."/>
            <person name="Hall N."/>
            <person name="Harper D."/>
            <person name="Harris D."/>
            <person name="Hauser H."/>
            <person name="Ivens A."/>
            <person name="Janssen C.S."/>
            <person name="Keane T."/>
            <person name="Larke N."/>
            <person name="Lapp S."/>
            <person name="Marti M."/>
            <person name="Moule S."/>
            <person name="Meyer I.M."/>
            <person name="Ormond D."/>
            <person name="Peters N."/>
            <person name="Sanders M."/>
            <person name="Sanders S."/>
            <person name="Sergeant T.J."/>
            <person name="Simmonds M."/>
            <person name="Smith F."/>
            <person name="Squares R."/>
            <person name="Thurston S."/>
            <person name="Tivey A.R."/>
            <person name="Walker D."/>
            <person name="White B."/>
            <person name="Zuiderwijk E."/>
            <person name="Churcher C."/>
            <person name="Quail M.A."/>
            <person name="Cowman A.F."/>
            <person name="Turner C.M.R."/>
            <person name="Rajandream M.A."/>
            <person name="Kocken C.H.M."/>
            <person name="Thomas A.W."/>
            <person name="Newbold C.I."/>
            <person name="Barrell B.G."/>
            <person name="Berriman M."/>
        </authorList>
    </citation>
    <scope>NUCLEOTIDE SEQUENCE [LARGE SCALE GENOMIC DNA]</scope>
    <source>
        <strain evidence="2 3">H</strain>
    </source>
</reference>